<keyword evidence="2 11" id="KW-0813">Transport</keyword>
<sequence length="632" mass="69166">MPGRAHEPLGSKSRESESPTSFLANQLRNMSESPTSSSAYTAASAPTSTPTSLAFTGEGAYPPSDLDVPQPPPFTPPLNALLQEVNDQVVENATVEEVNNQSYGILIFLLIVVSVFFIGYQLKRLRVSWLHESSAALLLGCVLGLLVNVVPNRDFLTIIDKEDLLALRESLLFHDDLFFLVLLPPIIFEAGFNTVPTVLRDKFWYNLDAICTYAFLGTFLSSAVVGLGVALSGYLGLCTQLTPLHSLCFGSLISATDPVTTLAIFQELGADLDLYALVFGESVLNDAVAIVLYQSMVSFQDISVDSSNIFNAFLQFCNVFGGSLFIGFAVALSTTLVLKYTHLYQHEYEMNEASILVLMPYISYIIAVAFDLSGIIAILFCGIAMARYTVCHVSHNAYAIVHNMYRMTAGIFECLIFVYMGSAIFLFKLPWGTHIPLAVVSLFWCVIGRFINIWLCTPLINSWRNPARQIGRNFKQGLLHSGLRGGIAFALALSTQSDLHGQDENVAIVTSTIGIVLVTVLLVGGTTPTVVNKLQLRAIDNVPPNPDAPHSPSLGRSLDEEGGPDKDAGVATIAPRPFKMLMYLIKLEDKFMRFVTSKYPREMEHVRLPTSTNAEIQMSARDGSNNISDSDI</sequence>
<keyword evidence="5" id="KW-0915">Sodium</keyword>
<keyword evidence="7 13" id="KW-0472">Membrane</keyword>
<evidence type="ECO:0000256" key="2">
    <source>
        <dbReference type="ARBA" id="ARBA00022448"/>
    </source>
</evidence>
<reference evidence="15" key="1">
    <citation type="submission" date="2021-01" db="EMBL/GenBank/DDBJ databases">
        <authorList>
            <person name="Corre E."/>
            <person name="Pelletier E."/>
            <person name="Niang G."/>
            <person name="Scheremetjew M."/>
            <person name="Finn R."/>
            <person name="Kale V."/>
            <person name="Holt S."/>
            <person name="Cochrane G."/>
            <person name="Meng A."/>
            <person name="Brown T."/>
            <person name="Cohen L."/>
        </authorList>
    </citation>
    <scope>NUCLEOTIDE SEQUENCE</scope>
    <source>
        <strain evidence="15">CCMP722</strain>
    </source>
</reference>
<feature type="compositionally biased region" description="Polar residues" evidence="12">
    <location>
        <begin position="18"/>
        <end position="30"/>
    </location>
</feature>
<keyword evidence="4 13" id="KW-1133">Transmembrane helix</keyword>
<dbReference type="InterPro" id="IPR018422">
    <property type="entry name" value="Cation/H_exchanger_CPA1"/>
</dbReference>
<feature type="transmembrane region" description="Helical" evidence="13">
    <location>
        <begin position="435"/>
        <end position="456"/>
    </location>
</feature>
<evidence type="ECO:0000256" key="7">
    <source>
        <dbReference type="ARBA" id="ARBA00023136"/>
    </source>
</evidence>
<accession>A0A7S0QXZ2</accession>
<gene>
    <name evidence="15" type="ORF">POBO1169_LOCUS4252</name>
</gene>
<name>A0A7S0QXZ2_9CHLO</name>
<dbReference type="GO" id="GO:0005768">
    <property type="term" value="C:endosome"/>
    <property type="evidence" value="ECO:0007669"/>
    <property type="project" value="TreeGrafter"/>
</dbReference>
<evidence type="ECO:0000256" key="1">
    <source>
        <dbReference type="ARBA" id="ARBA00004141"/>
    </source>
</evidence>
<feature type="transmembrane region" description="Helical" evidence="13">
    <location>
        <begin position="407"/>
        <end position="429"/>
    </location>
</feature>
<dbReference type="GO" id="GO:0015385">
    <property type="term" value="F:sodium:proton antiporter activity"/>
    <property type="evidence" value="ECO:0007669"/>
    <property type="project" value="InterPro"/>
</dbReference>
<feature type="domain" description="Cation/H+ exchanger transmembrane" evidence="14">
    <location>
        <begin position="113"/>
        <end position="533"/>
    </location>
</feature>
<dbReference type="NCBIfam" id="TIGR00840">
    <property type="entry name" value="b_cpa1"/>
    <property type="match status" value="1"/>
</dbReference>
<feature type="transmembrane region" description="Helical" evidence="13">
    <location>
        <begin position="213"/>
        <end position="237"/>
    </location>
</feature>
<feature type="transmembrane region" description="Helical" evidence="13">
    <location>
        <begin position="313"/>
        <end position="341"/>
    </location>
</feature>
<evidence type="ECO:0000256" key="8">
    <source>
        <dbReference type="ARBA" id="ARBA00023201"/>
    </source>
</evidence>
<keyword evidence="11" id="KW-0050">Antiport</keyword>
<keyword evidence="6 11" id="KW-0406">Ion transport</keyword>
<evidence type="ECO:0000256" key="5">
    <source>
        <dbReference type="ARBA" id="ARBA00023053"/>
    </source>
</evidence>
<comment type="similarity">
    <text evidence="11">Belongs to the monovalent cation:proton antiporter 1 (CPA1) transporter (TC 2.A.36) family.</text>
</comment>
<feature type="transmembrane region" description="Helical" evidence="13">
    <location>
        <begin position="171"/>
        <end position="192"/>
    </location>
</feature>
<comment type="catalytic activity">
    <reaction evidence="10">
        <text>K(+)(in) + H(+)(out) = K(+)(out) + H(+)(in)</text>
        <dbReference type="Rhea" id="RHEA:29467"/>
        <dbReference type="ChEBI" id="CHEBI:15378"/>
        <dbReference type="ChEBI" id="CHEBI:29103"/>
    </reaction>
</comment>
<dbReference type="Pfam" id="PF00999">
    <property type="entry name" value="Na_H_Exchanger"/>
    <property type="match status" value="1"/>
</dbReference>
<feature type="transmembrane region" description="Helical" evidence="13">
    <location>
        <begin position="134"/>
        <end position="151"/>
    </location>
</feature>
<comment type="subcellular location">
    <subcellularLocation>
        <location evidence="1">Membrane</location>
        <topology evidence="1">Multi-pass membrane protein</topology>
    </subcellularLocation>
</comment>
<feature type="region of interest" description="Disordered" evidence="12">
    <location>
        <begin position="1"/>
        <end position="72"/>
    </location>
</feature>
<evidence type="ECO:0000256" key="4">
    <source>
        <dbReference type="ARBA" id="ARBA00022989"/>
    </source>
</evidence>
<dbReference type="GO" id="GO:0005886">
    <property type="term" value="C:plasma membrane"/>
    <property type="evidence" value="ECO:0007669"/>
    <property type="project" value="TreeGrafter"/>
</dbReference>
<organism evidence="15">
    <name type="scientific">Pyramimonas obovata</name>
    <dbReference type="NCBI Taxonomy" id="1411642"/>
    <lineage>
        <taxon>Eukaryota</taxon>
        <taxon>Viridiplantae</taxon>
        <taxon>Chlorophyta</taxon>
        <taxon>Pyramimonadophyceae</taxon>
        <taxon>Pyramimonadales</taxon>
        <taxon>Pyramimonadaceae</taxon>
        <taxon>Pyramimonas</taxon>
        <taxon>Pyramimonas incertae sedis</taxon>
    </lineage>
</organism>
<dbReference type="GO" id="GO:0051453">
    <property type="term" value="P:regulation of intracellular pH"/>
    <property type="evidence" value="ECO:0007669"/>
    <property type="project" value="TreeGrafter"/>
</dbReference>
<dbReference type="PANTHER" id="PTHR10110:SF187">
    <property type="entry name" value="SODIUM_HYDROGEN EXCHANGER"/>
    <property type="match status" value="1"/>
</dbReference>
<feature type="region of interest" description="Disordered" evidence="12">
    <location>
        <begin position="541"/>
        <end position="571"/>
    </location>
</feature>
<protein>
    <recommendedName>
        <fullName evidence="11">Sodium/hydrogen exchanger</fullName>
    </recommendedName>
</protein>
<feature type="compositionally biased region" description="Basic and acidic residues" evidence="12">
    <location>
        <begin position="557"/>
        <end position="568"/>
    </location>
</feature>
<dbReference type="PANTHER" id="PTHR10110">
    <property type="entry name" value="SODIUM/HYDROGEN EXCHANGER"/>
    <property type="match status" value="1"/>
</dbReference>
<evidence type="ECO:0000256" key="11">
    <source>
        <dbReference type="RuleBase" id="RU003722"/>
    </source>
</evidence>
<feature type="compositionally biased region" description="Low complexity" evidence="12">
    <location>
        <begin position="31"/>
        <end position="54"/>
    </location>
</feature>
<dbReference type="PRINTS" id="PR01084">
    <property type="entry name" value="NAHEXCHNGR"/>
</dbReference>
<evidence type="ECO:0000256" key="10">
    <source>
        <dbReference type="ARBA" id="ARBA00047912"/>
    </source>
</evidence>
<dbReference type="AlphaFoldDB" id="A0A7S0QXZ2"/>
<feature type="compositionally biased region" description="Basic and acidic residues" evidence="12">
    <location>
        <begin position="1"/>
        <end position="17"/>
    </location>
</feature>
<comment type="catalytic activity">
    <reaction evidence="9">
        <text>Na(+)(in) + H(+)(out) = Na(+)(out) + H(+)(in)</text>
        <dbReference type="Rhea" id="RHEA:29419"/>
        <dbReference type="ChEBI" id="CHEBI:15378"/>
        <dbReference type="ChEBI" id="CHEBI:29101"/>
    </reaction>
</comment>
<evidence type="ECO:0000313" key="15">
    <source>
        <dbReference type="EMBL" id="CAD8656074.1"/>
    </source>
</evidence>
<proteinExistence type="inferred from homology"/>
<feature type="transmembrane region" description="Helical" evidence="13">
    <location>
        <begin position="361"/>
        <end position="386"/>
    </location>
</feature>
<evidence type="ECO:0000256" key="3">
    <source>
        <dbReference type="ARBA" id="ARBA00022692"/>
    </source>
</evidence>
<dbReference type="EMBL" id="HBFA01008153">
    <property type="protein sequence ID" value="CAD8656074.1"/>
    <property type="molecule type" value="Transcribed_RNA"/>
</dbReference>
<feature type="transmembrane region" description="Helical" evidence="13">
    <location>
        <begin position="477"/>
        <end position="494"/>
    </location>
</feature>
<evidence type="ECO:0000259" key="14">
    <source>
        <dbReference type="Pfam" id="PF00999"/>
    </source>
</evidence>
<dbReference type="Gene3D" id="6.10.140.1330">
    <property type="match status" value="1"/>
</dbReference>
<keyword evidence="3 11" id="KW-0812">Transmembrane</keyword>
<feature type="transmembrane region" description="Helical" evidence="13">
    <location>
        <begin position="506"/>
        <end position="527"/>
    </location>
</feature>
<keyword evidence="8 11" id="KW-0739">Sodium transport</keyword>
<dbReference type="InterPro" id="IPR004709">
    <property type="entry name" value="NaH_exchanger"/>
</dbReference>
<evidence type="ECO:0000256" key="12">
    <source>
        <dbReference type="SAM" id="MobiDB-lite"/>
    </source>
</evidence>
<dbReference type="GO" id="GO:0015386">
    <property type="term" value="F:potassium:proton antiporter activity"/>
    <property type="evidence" value="ECO:0007669"/>
    <property type="project" value="TreeGrafter"/>
</dbReference>
<dbReference type="GO" id="GO:0098719">
    <property type="term" value="P:sodium ion import across plasma membrane"/>
    <property type="evidence" value="ECO:0007669"/>
    <property type="project" value="TreeGrafter"/>
</dbReference>
<dbReference type="InterPro" id="IPR006153">
    <property type="entry name" value="Cation/H_exchanger_TM"/>
</dbReference>
<evidence type="ECO:0000256" key="6">
    <source>
        <dbReference type="ARBA" id="ARBA00023065"/>
    </source>
</evidence>
<evidence type="ECO:0000256" key="9">
    <source>
        <dbReference type="ARBA" id="ARBA00047524"/>
    </source>
</evidence>
<feature type="region of interest" description="Disordered" evidence="12">
    <location>
        <begin position="610"/>
        <end position="632"/>
    </location>
</feature>
<evidence type="ECO:0000256" key="13">
    <source>
        <dbReference type="SAM" id="Phobius"/>
    </source>
</evidence>
<feature type="transmembrane region" description="Helical" evidence="13">
    <location>
        <begin position="103"/>
        <end position="122"/>
    </location>
</feature>